<dbReference type="InterPro" id="IPR001753">
    <property type="entry name" value="Enoyl-CoA_hydra/iso"/>
</dbReference>
<dbReference type="AlphaFoldDB" id="A0A1I2SX71"/>
<dbReference type="EMBL" id="FOOK01000049">
    <property type="protein sequence ID" value="SFG56509.1"/>
    <property type="molecule type" value="Genomic_DNA"/>
</dbReference>
<evidence type="ECO:0000256" key="3">
    <source>
        <dbReference type="RuleBase" id="RU003707"/>
    </source>
</evidence>
<dbReference type="RefSeq" id="WP_092041662.1">
    <property type="nucleotide sequence ID" value="NZ_FOOK01000049.1"/>
</dbReference>
<name>A0A1I2SX71_9BACL</name>
<dbReference type="PROSITE" id="PS00166">
    <property type="entry name" value="ENOYL_COA_HYDRATASE"/>
    <property type="match status" value="1"/>
</dbReference>
<dbReference type="GO" id="GO:0016836">
    <property type="term" value="F:hydro-lyase activity"/>
    <property type="evidence" value="ECO:0007669"/>
    <property type="project" value="UniProtKB-ARBA"/>
</dbReference>
<dbReference type="FunFam" id="3.90.226.10:FF:000009">
    <property type="entry name" value="Carnitinyl-CoA dehydratase"/>
    <property type="match status" value="1"/>
</dbReference>
<dbReference type="Proteomes" id="UP000198661">
    <property type="component" value="Unassembled WGS sequence"/>
</dbReference>
<dbReference type="Pfam" id="PF00378">
    <property type="entry name" value="ECH_1"/>
    <property type="match status" value="1"/>
</dbReference>
<evidence type="ECO:0000313" key="4">
    <source>
        <dbReference type="EMBL" id="SFG56509.1"/>
    </source>
</evidence>
<dbReference type="PANTHER" id="PTHR11941">
    <property type="entry name" value="ENOYL-COA HYDRATASE-RELATED"/>
    <property type="match status" value="1"/>
</dbReference>
<dbReference type="SUPFAM" id="SSF52096">
    <property type="entry name" value="ClpP/crotonase"/>
    <property type="match status" value="1"/>
</dbReference>
<dbReference type="PANTHER" id="PTHR11941:SF54">
    <property type="entry name" value="ENOYL-COA HYDRATASE, MITOCHONDRIAL"/>
    <property type="match status" value="1"/>
</dbReference>
<evidence type="ECO:0000256" key="2">
    <source>
        <dbReference type="ARBA" id="ARBA00023239"/>
    </source>
</evidence>
<dbReference type="InterPro" id="IPR014748">
    <property type="entry name" value="Enoyl-CoA_hydra_C"/>
</dbReference>
<dbReference type="GO" id="GO:0006635">
    <property type="term" value="P:fatty acid beta-oxidation"/>
    <property type="evidence" value="ECO:0007669"/>
    <property type="project" value="TreeGrafter"/>
</dbReference>
<dbReference type="Gene3D" id="1.10.12.10">
    <property type="entry name" value="Lyase 2-enoyl-coa Hydratase, Chain A, domain 2"/>
    <property type="match status" value="1"/>
</dbReference>
<dbReference type="FunFam" id="1.10.12.10:FF:000001">
    <property type="entry name" value="Probable enoyl-CoA hydratase, mitochondrial"/>
    <property type="match status" value="1"/>
</dbReference>
<gene>
    <name evidence="4" type="ORF">SAMN04488025_1499</name>
</gene>
<reference evidence="4 5" key="1">
    <citation type="submission" date="2016-10" db="EMBL/GenBank/DDBJ databases">
        <authorList>
            <person name="de Groot N.N."/>
        </authorList>
    </citation>
    <scope>NUCLEOTIDE SEQUENCE [LARGE SCALE GENOMIC DNA]</scope>
    <source>
        <strain evidence="4 5">DSM 44945</strain>
    </source>
</reference>
<keyword evidence="2" id="KW-0456">Lyase</keyword>
<keyword evidence="5" id="KW-1185">Reference proteome</keyword>
<dbReference type="CDD" id="cd06558">
    <property type="entry name" value="crotonase-like"/>
    <property type="match status" value="1"/>
</dbReference>
<dbReference type="NCBIfam" id="NF005802">
    <property type="entry name" value="PRK07657.1"/>
    <property type="match status" value="1"/>
</dbReference>
<dbReference type="STRING" id="201973.SAMN04488025_1499"/>
<evidence type="ECO:0000313" key="5">
    <source>
        <dbReference type="Proteomes" id="UP000198661"/>
    </source>
</evidence>
<organism evidence="4 5">
    <name type="scientific">Planifilum fulgidum</name>
    <dbReference type="NCBI Taxonomy" id="201973"/>
    <lineage>
        <taxon>Bacteria</taxon>
        <taxon>Bacillati</taxon>
        <taxon>Bacillota</taxon>
        <taxon>Bacilli</taxon>
        <taxon>Bacillales</taxon>
        <taxon>Thermoactinomycetaceae</taxon>
        <taxon>Planifilum</taxon>
    </lineage>
</organism>
<comment type="similarity">
    <text evidence="1 3">Belongs to the enoyl-CoA hydratase/isomerase family.</text>
</comment>
<proteinExistence type="inferred from homology"/>
<dbReference type="OrthoDB" id="9775794at2"/>
<protein>
    <submittedName>
        <fullName evidence="4">Short chain enoyl-CoA hydratase</fullName>
    </submittedName>
</protein>
<dbReference type="InterPro" id="IPR029045">
    <property type="entry name" value="ClpP/crotonase-like_dom_sf"/>
</dbReference>
<dbReference type="Gene3D" id="3.90.226.10">
    <property type="entry name" value="2-enoyl-CoA Hydratase, Chain A, domain 1"/>
    <property type="match status" value="1"/>
</dbReference>
<accession>A0A1I2SX71</accession>
<dbReference type="InterPro" id="IPR018376">
    <property type="entry name" value="Enoyl-CoA_hyd/isom_CS"/>
</dbReference>
<sequence>MSVVEWERKEGISVITLNRPEVYNALNLETLRELMKIVEELAHSKATRAVIITGAGEKAFCSGADLKERRTFTEDQVRRFIHLIRETFTAIERLPRPVIAAVNGVALGGGMELALACDLRLADERAIFGLTETSLGIIPGAGGTQRLPRIVGKSKAKELIFTARRINAAEAERIGLVNHVVPKGEVLDAALKMAAMINENAPLALAQAKFAIDYGMETDLATGLMIETKAYEALIPTKDRLEGLEAFKEKRKPIYRGE</sequence>
<evidence type="ECO:0000256" key="1">
    <source>
        <dbReference type="ARBA" id="ARBA00005254"/>
    </source>
</evidence>